<dbReference type="AlphaFoldDB" id="A0A1M5Y4B8"/>
<dbReference type="RefSeq" id="WP_073078780.1">
    <property type="nucleotide sequence ID" value="NZ_FQXV01000007.1"/>
</dbReference>
<keyword evidence="6" id="KW-1003">Cell membrane</keyword>
<sequence length="124" mass="13291">MNIVSILAGFVTGILSGWGIGGGSLLIIYMTVFAGVTQQAAQGINLLYFLPTSLTALYSHLKNKLIEKSLAWPAICAGALTTLGASLLVTSIDTHLMKKFFGVFIIIIGLTEVFKRTKKKGNEE</sequence>
<evidence type="ECO:0000256" key="6">
    <source>
        <dbReference type="RuleBase" id="RU363041"/>
    </source>
</evidence>
<dbReference type="InterPro" id="IPR051598">
    <property type="entry name" value="TSUP/Inactive_protease-like"/>
</dbReference>
<accession>A0A1M5Y4B8</accession>
<keyword evidence="5 6" id="KW-0472">Membrane</keyword>
<gene>
    <name evidence="7" type="ORF">SAMN02745823_02175</name>
</gene>
<evidence type="ECO:0000313" key="7">
    <source>
        <dbReference type="EMBL" id="SHI06343.1"/>
    </source>
</evidence>
<evidence type="ECO:0000256" key="2">
    <source>
        <dbReference type="ARBA" id="ARBA00009142"/>
    </source>
</evidence>
<protein>
    <recommendedName>
        <fullName evidence="6">Probable membrane transporter protein</fullName>
    </recommendedName>
</protein>
<keyword evidence="3 6" id="KW-0812">Transmembrane</keyword>
<proteinExistence type="inferred from homology"/>
<evidence type="ECO:0000256" key="1">
    <source>
        <dbReference type="ARBA" id="ARBA00004141"/>
    </source>
</evidence>
<feature type="transmembrane region" description="Helical" evidence="6">
    <location>
        <begin position="96"/>
        <end position="114"/>
    </location>
</feature>
<dbReference type="STRING" id="1123282.SAMN02745823_02175"/>
<dbReference type="PANTHER" id="PTHR43701">
    <property type="entry name" value="MEMBRANE TRANSPORTER PROTEIN MJ0441-RELATED"/>
    <property type="match status" value="1"/>
</dbReference>
<dbReference type="InterPro" id="IPR002781">
    <property type="entry name" value="TM_pro_TauE-like"/>
</dbReference>
<evidence type="ECO:0000313" key="8">
    <source>
        <dbReference type="Proteomes" id="UP000183995"/>
    </source>
</evidence>
<dbReference type="PANTHER" id="PTHR43701:SF2">
    <property type="entry name" value="MEMBRANE TRANSPORTER PROTEIN YJNA-RELATED"/>
    <property type="match status" value="1"/>
</dbReference>
<dbReference type="EMBL" id="FQXV01000007">
    <property type="protein sequence ID" value="SHI06343.1"/>
    <property type="molecule type" value="Genomic_DNA"/>
</dbReference>
<comment type="subcellular location">
    <subcellularLocation>
        <location evidence="6">Cell membrane</location>
        <topology evidence="6">Multi-pass membrane protein</topology>
    </subcellularLocation>
    <subcellularLocation>
        <location evidence="1">Membrane</location>
        <topology evidence="1">Multi-pass membrane protein</topology>
    </subcellularLocation>
</comment>
<feature type="transmembrane region" description="Helical" evidence="6">
    <location>
        <begin position="70"/>
        <end position="90"/>
    </location>
</feature>
<comment type="similarity">
    <text evidence="2 6">Belongs to the 4-toluene sulfonate uptake permease (TSUP) (TC 2.A.102) family.</text>
</comment>
<dbReference type="Pfam" id="PF01925">
    <property type="entry name" value="TauE"/>
    <property type="match status" value="1"/>
</dbReference>
<feature type="transmembrane region" description="Helical" evidence="6">
    <location>
        <begin position="7"/>
        <end position="34"/>
    </location>
</feature>
<keyword evidence="8" id="KW-1185">Reference proteome</keyword>
<evidence type="ECO:0000256" key="5">
    <source>
        <dbReference type="ARBA" id="ARBA00023136"/>
    </source>
</evidence>
<organism evidence="7 8">
    <name type="scientific">Sporobacter termitidis DSM 10068</name>
    <dbReference type="NCBI Taxonomy" id="1123282"/>
    <lineage>
        <taxon>Bacteria</taxon>
        <taxon>Bacillati</taxon>
        <taxon>Bacillota</taxon>
        <taxon>Clostridia</taxon>
        <taxon>Eubacteriales</taxon>
        <taxon>Oscillospiraceae</taxon>
        <taxon>Sporobacter</taxon>
    </lineage>
</organism>
<keyword evidence="4 6" id="KW-1133">Transmembrane helix</keyword>
<evidence type="ECO:0000256" key="3">
    <source>
        <dbReference type="ARBA" id="ARBA00022692"/>
    </source>
</evidence>
<reference evidence="7 8" key="1">
    <citation type="submission" date="2016-11" db="EMBL/GenBank/DDBJ databases">
        <authorList>
            <person name="Jaros S."/>
            <person name="Januszkiewicz K."/>
            <person name="Wedrychowicz H."/>
        </authorList>
    </citation>
    <scope>NUCLEOTIDE SEQUENCE [LARGE SCALE GENOMIC DNA]</scope>
    <source>
        <strain evidence="7 8">DSM 10068</strain>
    </source>
</reference>
<dbReference type="Proteomes" id="UP000183995">
    <property type="component" value="Unassembled WGS sequence"/>
</dbReference>
<name>A0A1M5Y4B8_9FIRM</name>
<feature type="transmembrane region" description="Helical" evidence="6">
    <location>
        <begin position="40"/>
        <end position="58"/>
    </location>
</feature>
<dbReference type="GO" id="GO:0005886">
    <property type="term" value="C:plasma membrane"/>
    <property type="evidence" value="ECO:0007669"/>
    <property type="project" value="UniProtKB-SubCell"/>
</dbReference>
<evidence type="ECO:0000256" key="4">
    <source>
        <dbReference type="ARBA" id="ARBA00022989"/>
    </source>
</evidence>
<dbReference type="OrthoDB" id="25340at2"/>